<protein>
    <submittedName>
        <fullName evidence="1">Phosphonate C-P lyase system protein PhnH</fullName>
    </submittedName>
</protein>
<dbReference type="KEGG" id="hbh:E4T21_02145"/>
<dbReference type="InterPro" id="IPR008772">
    <property type="entry name" value="Phosphonate_metab_PhnH"/>
</dbReference>
<dbReference type="EMBL" id="CP038437">
    <property type="protein sequence ID" value="QEM80491.1"/>
    <property type="molecule type" value="Genomic_DNA"/>
</dbReference>
<sequence length="217" mass="23158">MTQFDDSVRVHDWPALNDAVHHGQQVFRQLLGAMAEPGSLVELDMAVLPDGVGIPSAAWAAVLTLCDLDTRIWIDARIEASGLEAAIAFHTGARVTQVAEEADFALILPSTLEEPLFFAEGTDAYPDRSTTLIVAVESVEAGEDWQLSGPGIPDRRGLHIGADGVTALMQRLMANRTSFPCGLDAFIAAGSRMTAIPRSTAIMPSVNAPQHAEEEVA</sequence>
<evidence type="ECO:0000313" key="1">
    <source>
        <dbReference type="EMBL" id="QEM80491.1"/>
    </source>
</evidence>
<dbReference type="GO" id="GO:0019634">
    <property type="term" value="P:organic phosphonate metabolic process"/>
    <property type="evidence" value="ECO:0007669"/>
    <property type="project" value="InterPro"/>
</dbReference>
<dbReference type="NCBIfam" id="TIGR03292">
    <property type="entry name" value="PhnH_redo"/>
    <property type="match status" value="1"/>
</dbReference>
<dbReference type="InterPro" id="IPR038058">
    <property type="entry name" value="PhnH-like_sp"/>
</dbReference>
<dbReference type="OrthoDB" id="9814509at2"/>
<gene>
    <name evidence="1" type="primary">phnH</name>
    <name evidence="1" type="ORF">E4T21_02145</name>
</gene>
<dbReference type="RefSeq" id="WP_149283106.1">
    <property type="nucleotide sequence ID" value="NZ_CP038437.2"/>
</dbReference>
<dbReference type="Pfam" id="PF05845">
    <property type="entry name" value="PhnH"/>
    <property type="match status" value="1"/>
</dbReference>
<dbReference type="Gene3D" id="3.40.50.11310">
    <property type="entry name" value="Bacterial phosphonate metabolism protein PhnH"/>
    <property type="match status" value="1"/>
</dbReference>
<dbReference type="SUPFAM" id="SSF159709">
    <property type="entry name" value="PhnH-like"/>
    <property type="match status" value="1"/>
</dbReference>
<dbReference type="AlphaFoldDB" id="A0A5C1NC05"/>
<dbReference type="Proteomes" id="UP000324285">
    <property type="component" value="Chromosome"/>
</dbReference>
<accession>A0A5C1NC05</accession>
<proteinExistence type="predicted"/>
<name>A0A5C1NC05_9GAMM</name>
<organism evidence="1 2">
    <name type="scientific">Halomonas binhaiensis</name>
    <dbReference type="NCBI Taxonomy" id="2562282"/>
    <lineage>
        <taxon>Bacteria</taxon>
        <taxon>Pseudomonadati</taxon>
        <taxon>Pseudomonadota</taxon>
        <taxon>Gammaproteobacteria</taxon>
        <taxon>Oceanospirillales</taxon>
        <taxon>Halomonadaceae</taxon>
        <taxon>Halomonas</taxon>
    </lineage>
</organism>
<keyword evidence="1" id="KW-0456">Lyase</keyword>
<evidence type="ECO:0000313" key="2">
    <source>
        <dbReference type="Proteomes" id="UP000324285"/>
    </source>
</evidence>
<dbReference type="GO" id="GO:0016829">
    <property type="term" value="F:lyase activity"/>
    <property type="evidence" value="ECO:0007669"/>
    <property type="project" value="UniProtKB-KW"/>
</dbReference>
<keyword evidence="2" id="KW-1185">Reference proteome</keyword>
<reference evidence="1" key="1">
    <citation type="submission" date="2021-02" db="EMBL/GenBank/DDBJ databases">
        <title>Strain Y2R2, a novel species of the genus Halomonas.</title>
        <authorList>
            <person name="Huang H."/>
        </authorList>
    </citation>
    <scope>NUCLEOTIDE SEQUENCE</scope>
    <source>
        <strain evidence="1">Y2R2</strain>
    </source>
</reference>
<dbReference type="PIRSF" id="PIRSF020680">
    <property type="entry name" value="PhnH"/>
    <property type="match status" value="1"/>
</dbReference>